<dbReference type="AlphaFoldDB" id="A0A9X2EHT4"/>
<dbReference type="Proteomes" id="UP001155128">
    <property type="component" value="Unassembled WGS sequence"/>
</dbReference>
<proteinExistence type="predicted"/>
<keyword evidence="1" id="KW-0808">Transferase</keyword>
<comment type="caution">
    <text evidence="1">The sequence shown here is derived from an EMBL/GenBank/DDBJ whole genome shotgun (WGS) entry which is preliminary data.</text>
</comment>
<name>A0A9X2EHT4_9SPHN</name>
<gene>
    <name evidence="1" type="ORF">NDO55_03935</name>
</gene>
<dbReference type="PANTHER" id="PTHR38767">
    <property type="entry name" value="DNA POLYMERASE III SUBUNIT CHI"/>
    <property type="match status" value="1"/>
</dbReference>
<dbReference type="EC" id="2.7.7.7" evidence="1"/>
<dbReference type="PANTHER" id="PTHR38767:SF1">
    <property type="entry name" value="DNA POLYMERASE III SUBUNIT CHI"/>
    <property type="match status" value="1"/>
</dbReference>
<dbReference type="GO" id="GO:0003677">
    <property type="term" value="F:DNA binding"/>
    <property type="evidence" value="ECO:0007669"/>
    <property type="project" value="InterPro"/>
</dbReference>
<accession>A0A9X2EHT4</accession>
<dbReference type="SUPFAM" id="SSF102400">
    <property type="entry name" value="DNA polymerase III chi subunit"/>
    <property type="match status" value="1"/>
</dbReference>
<dbReference type="Pfam" id="PF04364">
    <property type="entry name" value="DNA_pol3_chi"/>
    <property type="match status" value="1"/>
</dbReference>
<dbReference type="Gene3D" id="3.40.50.10110">
    <property type="entry name" value="DNA polymerase III subunit chi"/>
    <property type="match status" value="1"/>
</dbReference>
<dbReference type="InterPro" id="IPR007459">
    <property type="entry name" value="DNA_pol3_chi"/>
</dbReference>
<dbReference type="GO" id="GO:0006260">
    <property type="term" value="P:DNA replication"/>
    <property type="evidence" value="ECO:0007669"/>
    <property type="project" value="InterPro"/>
</dbReference>
<dbReference type="GO" id="GO:0032298">
    <property type="term" value="P:positive regulation of DNA-templated DNA replication initiation"/>
    <property type="evidence" value="ECO:0007669"/>
    <property type="project" value="TreeGrafter"/>
</dbReference>
<dbReference type="GO" id="GO:0003887">
    <property type="term" value="F:DNA-directed DNA polymerase activity"/>
    <property type="evidence" value="ECO:0007669"/>
    <property type="project" value="UniProtKB-EC"/>
</dbReference>
<sequence>MLAAIAGKLAEQGERLLLVSEDEAQLASLDRILWEEGGKTSFLAHGIEGQGRDADQPVLLSTRMIAANSARNVALADGSWRAAALDYERAFMLFDDSTIAGAREAWKSLGDTEGVERHYWAREEGKWVQKA</sequence>
<dbReference type="InterPro" id="IPR036768">
    <property type="entry name" value="PolIII_chi_sf"/>
</dbReference>
<evidence type="ECO:0000313" key="2">
    <source>
        <dbReference type="Proteomes" id="UP001155128"/>
    </source>
</evidence>
<reference evidence="1" key="1">
    <citation type="submission" date="2022-06" db="EMBL/GenBank/DDBJ databases">
        <title>Sphingomicrobium sedimins sp. nov., a marine bacterium isolated from tidal flat.</title>
        <authorList>
            <person name="Kim C.-H."/>
            <person name="Yoo Y."/>
            <person name="Kim J.-J."/>
        </authorList>
    </citation>
    <scope>NUCLEOTIDE SEQUENCE</scope>
    <source>
        <strain evidence="1">GRR-S6-50</strain>
    </source>
</reference>
<organism evidence="1 2">
    <name type="scientific">Sphingomicrobium sediminis</name>
    <dbReference type="NCBI Taxonomy" id="2950949"/>
    <lineage>
        <taxon>Bacteria</taxon>
        <taxon>Pseudomonadati</taxon>
        <taxon>Pseudomonadota</taxon>
        <taxon>Alphaproteobacteria</taxon>
        <taxon>Sphingomonadales</taxon>
        <taxon>Sphingomonadaceae</taxon>
        <taxon>Sphingomicrobium</taxon>
    </lineage>
</organism>
<keyword evidence="1" id="KW-0548">Nucleotidyltransferase</keyword>
<keyword evidence="2" id="KW-1185">Reference proteome</keyword>
<evidence type="ECO:0000313" key="1">
    <source>
        <dbReference type="EMBL" id="MCM8556966.1"/>
    </source>
</evidence>
<dbReference type="EMBL" id="JAMSHT010000001">
    <property type="protein sequence ID" value="MCM8556966.1"/>
    <property type="molecule type" value="Genomic_DNA"/>
</dbReference>
<protein>
    <submittedName>
        <fullName evidence="1">DNA polymerase III subunit chi</fullName>
        <ecNumber evidence="1">2.7.7.7</ecNumber>
    </submittedName>
</protein>